<dbReference type="SUPFAM" id="SSF48452">
    <property type="entry name" value="TPR-like"/>
    <property type="match status" value="2"/>
</dbReference>
<evidence type="ECO:0000256" key="3">
    <source>
        <dbReference type="ARBA" id="ARBA00023778"/>
    </source>
</evidence>
<evidence type="ECO:0000256" key="2">
    <source>
        <dbReference type="ARBA" id="ARBA00022803"/>
    </source>
</evidence>
<feature type="repeat" description="TPR" evidence="4">
    <location>
        <begin position="334"/>
        <end position="367"/>
    </location>
</feature>
<organism evidence="6 7">
    <name type="scientific">Angomonas deanei</name>
    <dbReference type="NCBI Taxonomy" id="59799"/>
    <lineage>
        <taxon>Eukaryota</taxon>
        <taxon>Discoba</taxon>
        <taxon>Euglenozoa</taxon>
        <taxon>Kinetoplastea</taxon>
        <taxon>Metakinetoplastina</taxon>
        <taxon>Trypanosomatida</taxon>
        <taxon>Trypanosomatidae</taxon>
        <taxon>Strigomonadinae</taxon>
        <taxon>Angomonas</taxon>
    </lineage>
</organism>
<feature type="compositionally biased region" description="Polar residues" evidence="5">
    <location>
        <begin position="81"/>
        <end position="93"/>
    </location>
</feature>
<dbReference type="GO" id="GO:0036064">
    <property type="term" value="C:ciliary basal body"/>
    <property type="evidence" value="ECO:0007669"/>
    <property type="project" value="TreeGrafter"/>
</dbReference>
<dbReference type="PROSITE" id="PS50005">
    <property type="entry name" value="TPR"/>
    <property type="match status" value="4"/>
</dbReference>
<dbReference type="VEuPathDB" id="TriTrypDB:ADEAN_000192600"/>
<dbReference type="Pfam" id="PF13181">
    <property type="entry name" value="TPR_8"/>
    <property type="match status" value="2"/>
</dbReference>
<name>A0A7G2C4D8_9TRYP</name>
<evidence type="ECO:0000256" key="4">
    <source>
        <dbReference type="PROSITE-ProRule" id="PRU00339"/>
    </source>
</evidence>
<feature type="region of interest" description="Disordered" evidence="5">
    <location>
        <begin position="535"/>
        <end position="586"/>
    </location>
</feature>
<gene>
    <name evidence="6" type="ORF">ADEAN_000192600</name>
</gene>
<dbReference type="EMBL" id="LR877147">
    <property type="protein sequence ID" value="CAD2214479.1"/>
    <property type="molecule type" value="Genomic_DNA"/>
</dbReference>
<dbReference type="GO" id="GO:0061512">
    <property type="term" value="P:protein localization to cilium"/>
    <property type="evidence" value="ECO:0007669"/>
    <property type="project" value="TreeGrafter"/>
</dbReference>
<dbReference type="Proteomes" id="UP000515908">
    <property type="component" value="Chromosome 03"/>
</dbReference>
<keyword evidence="7" id="KW-1185">Reference proteome</keyword>
<proteinExistence type="inferred from homology"/>
<reference evidence="6 7" key="1">
    <citation type="submission" date="2020-08" db="EMBL/GenBank/DDBJ databases">
        <authorList>
            <person name="Newling K."/>
            <person name="Davey J."/>
            <person name="Forrester S."/>
        </authorList>
    </citation>
    <scope>NUCLEOTIDE SEQUENCE [LARGE SCALE GENOMIC DNA]</scope>
    <source>
        <strain evidence="7">Crithidia deanei Carvalho (ATCC PRA-265)</strain>
    </source>
</reference>
<evidence type="ECO:0000256" key="1">
    <source>
        <dbReference type="ARBA" id="ARBA00022737"/>
    </source>
</evidence>
<evidence type="ECO:0000313" key="6">
    <source>
        <dbReference type="EMBL" id="CAD2214479.1"/>
    </source>
</evidence>
<comment type="similarity">
    <text evidence="3">Belongs to the BBS4 family.</text>
</comment>
<dbReference type="SMART" id="SM00028">
    <property type="entry name" value="TPR"/>
    <property type="match status" value="8"/>
</dbReference>
<evidence type="ECO:0000256" key="5">
    <source>
        <dbReference type="SAM" id="MobiDB-lite"/>
    </source>
</evidence>
<feature type="repeat" description="TPR" evidence="4">
    <location>
        <begin position="436"/>
        <end position="469"/>
    </location>
</feature>
<feature type="repeat" description="TPR" evidence="4">
    <location>
        <begin position="300"/>
        <end position="333"/>
    </location>
</feature>
<dbReference type="InterPro" id="IPR019734">
    <property type="entry name" value="TPR_rpt"/>
</dbReference>
<accession>A0A7G2C4D8</accession>
<keyword evidence="1" id="KW-0677">Repeat</keyword>
<evidence type="ECO:0000313" key="7">
    <source>
        <dbReference type="Proteomes" id="UP000515908"/>
    </source>
</evidence>
<dbReference type="InterPro" id="IPR011990">
    <property type="entry name" value="TPR-like_helical_dom_sf"/>
</dbReference>
<sequence length="586" mass="64371">MQENSNIHVHRKGQRRGISIDGDPSLLPSTPMSETYPTETPAGGANPEEGFQYRADCPPEGAAAVVPTTGSIDREAPPASSGDTFQYNAAPPTNSKPKSSAKAEKKAATENATTQALKELKQTREKRNYLIHELFVRQSYTDCLEVIEAQLRDTDGMCEYALYVKGLLKRLAGELTESLQLLQTAVLVSPENCLSRKQLGRALFLLGKHEAAIETFAEVETLLLTKGLSPDWEIPLGVGLCYLHLGRYGEAADALLRSISIQKHDVTFLRLAETLVEQKEFGQALEIYNQLGNTALTANAEALSLQGRLYLRLGDGANAFHCLGQCLTLDPVNPRALIAAGSLIQDNGEFDVALRKYRIAVAHDPDSPQLWNNIGVCFFGKKNYYAAVACLRKSLLLGPFEWITNFNMGLVFLSTERHVSAFHHFSASISLHNQYAPSYMLLGVSLSLLNDLENACHAYERALRLSDDHLFHLNYAVTLYNSGCVQEAAQQFKLFDVAWDSLTPEERRRESAEIPRVKRHMAAVLAAASAPSASVLIPEKRPAERDSVTPPGEQTTAEESERGSVVESDDSSRLPATTITRARTVA</sequence>
<dbReference type="PANTHER" id="PTHR44186:SF1">
    <property type="entry name" value="BARDET-BIEDL SYNDROME 4 PROTEIN"/>
    <property type="match status" value="1"/>
</dbReference>
<protein>
    <submittedName>
        <fullName evidence="6">Tetratricopeptide repeat, putative</fullName>
    </submittedName>
</protein>
<dbReference type="GO" id="GO:0060271">
    <property type="term" value="P:cilium assembly"/>
    <property type="evidence" value="ECO:0007669"/>
    <property type="project" value="TreeGrafter"/>
</dbReference>
<feature type="compositionally biased region" description="Polar residues" evidence="5">
    <location>
        <begin position="27"/>
        <end position="38"/>
    </location>
</feature>
<dbReference type="OrthoDB" id="309339at2759"/>
<dbReference type="Gene3D" id="1.25.40.10">
    <property type="entry name" value="Tetratricopeptide repeat domain"/>
    <property type="match status" value="2"/>
</dbReference>
<dbReference type="AlphaFoldDB" id="A0A7G2C4D8"/>
<feature type="region of interest" description="Disordered" evidence="5">
    <location>
        <begin position="1"/>
        <end position="112"/>
    </location>
</feature>
<dbReference type="PANTHER" id="PTHR44186">
    <property type="match status" value="1"/>
</dbReference>
<feature type="compositionally biased region" description="Polar residues" evidence="5">
    <location>
        <begin position="574"/>
        <end position="586"/>
    </location>
</feature>
<feature type="compositionally biased region" description="Basic and acidic residues" evidence="5">
    <location>
        <begin position="538"/>
        <end position="547"/>
    </location>
</feature>
<keyword evidence="2 4" id="KW-0802">TPR repeat</keyword>
<dbReference type="Pfam" id="PF13432">
    <property type="entry name" value="TPR_16"/>
    <property type="match status" value="1"/>
</dbReference>
<feature type="repeat" description="TPR" evidence="4">
    <location>
        <begin position="368"/>
        <end position="401"/>
    </location>
</feature>